<evidence type="ECO:0000256" key="1">
    <source>
        <dbReference type="SAM" id="Phobius"/>
    </source>
</evidence>
<feature type="transmembrane region" description="Helical" evidence="1">
    <location>
        <begin position="102"/>
        <end position="120"/>
    </location>
</feature>
<name>A0A1F6CS17_9BACT</name>
<feature type="transmembrane region" description="Helical" evidence="1">
    <location>
        <begin position="46"/>
        <end position="63"/>
    </location>
</feature>
<feature type="transmembrane region" description="Helical" evidence="1">
    <location>
        <begin position="197"/>
        <end position="215"/>
    </location>
</feature>
<dbReference type="Proteomes" id="UP000176445">
    <property type="component" value="Unassembled WGS sequence"/>
</dbReference>
<proteinExistence type="predicted"/>
<dbReference type="PIRSF" id="PIRSF009141">
    <property type="entry name" value="UCP009141"/>
    <property type="match status" value="1"/>
</dbReference>
<dbReference type="InterPro" id="IPR008535">
    <property type="entry name" value="DUF817"/>
</dbReference>
<dbReference type="Pfam" id="PF05675">
    <property type="entry name" value="DUF817"/>
    <property type="match status" value="1"/>
</dbReference>
<sequence>MVRLREYATEFIVFGLKQARAAIFAGSFLFLLIISSHIPLFGLARYDFLFIAAVLIQVVLYYTKMETKDEVKVIFLFHIIGMVLELYKTSAMVGSWSYPEDGFFKIATVPLYSGFMYAAIGSYISQSWKVMQLEMKHYDHYLLSVALCALIYINFFTNHFIYDFRIFLIIAVFALFWRTTVYFTVTEHRRWMPLSIAFFLIAFFIWIAENIGTYVGAWQYPNQVQTWNVVSTQKVTSWFLMVIISFIIVAYLKHFKKDILKKSS</sequence>
<keyword evidence="1" id="KW-1133">Transmembrane helix</keyword>
<feature type="transmembrane region" description="Helical" evidence="1">
    <location>
        <begin position="141"/>
        <end position="160"/>
    </location>
</feature>
<evidence type="ECO:0000313" key="3">
    <source>
        <dbReference type="Proteomes" id="UP000176445"/>
    </source>
</evidence>
<gene>
    <name evidence="2" type="ORF">A2704_05130</name>
</gene>
<organism evidence="2 3">
    <name type="scientific">Candidatus Kaiserbacteria bacterium RIFCSPHIGHO2_01_FULL_54_36b</name>
    <dbReference type="NCBI Taxonomy" id="1798483"/>
    <lineage>
        <taxon>Bacteria</taxon>
        <taxon>Candidatus Kaiseribacteriota</taxon>
    </lineage>
</organism>
<accession>A0A1F6CS17</accession>
<dbReference type="EMBL" id="MFKW01000019">
    <property type="protein sequence ID" value="OGG51672.1"/>
    <property type="molecule type" value="Genomic_DNA"/>
</dbReference>
<feature type="transmembrane region" description="Helical" evidence="1">
    <location>
        <begin position="235"/>
        <end position="252"/>
    </location>
</feature>
<feature type="transmembrane region" description="Helical" evidence="1">
    <location>
        <begin position="166"/>
        <end position="185"/>
    </location>
</feature>
<keyword evidence="1" id="KW-0812">Transmembrane</keyword>
<feature type="transmembrane region" description="Helical" evidence="1">
    <location>
        <begin position="75"/>
        <end position="96"/>
    </location>
</feature>
<comment type="caution">
    <text evidence="2">The sequence shown here is derived from an EMBL/GenBank/DDBJ whole genome shotgun (WGS) entry which is preliminary data.</text>
</comment>
<evidence type="ECO:0000313" key="2">
    <source>
        <dbReference type="EMBL" id="OGG51672.1"/>
    </source>
</evidence>
<evidence type="ECO:0008006" key="4">
    <source>
        <dbReference type="Google" id="ProtNLM"/>
    </source>
</evidence>
<feature type="transmembrane region" description="Helical" evidence="1">
    <location>
        <begin position="21"/>
        <end position="40"/>
    </location>
</feature>
<reference evidence="2 3" key="1">
    <citation type="journal article" date="2016" name="Nat. Commun.">
        <title>Thousands of microbial genomes shed light on interconnected biogeochemical processes in an aquifer system.</title>
        <authorList>
            <person name="Anantharaman K."/>
            <person name="Brown C.T."/>
            <person name="Hug L.A."/>
            <person name="Sharon I."/>
            <person name="Castelle C.J."/>
            <person name="Probst A.J."/>
            <person name="Thomas B.C."/>
            <person name="Singh A."/>
            <person name="Wilkins M.J."/>
            <person name="Karaoz U."/>
            <person name="Brodie E.L."/>
            <person name="Williams K.H."/>
            <person name="Hubbard S.S."/>
            <person name="Banfield J.F."/>
        </authorList>
    </citation>
    <scope>NUCLEOTIDE SEQUENCE [LARGE SCALE GENOMIC DNA]</scope>
</reference>
<dbReference type="AlphaFoldDB" id="A0A1F6CS17"/>
<keyword evidence="1" id="KW-0472">Membrane</keyword>
<protein>
    <recommendedName>
        <fullName evidence="4">DUF817 domain-containing protein</fullName>
    </recommendedName>
</protein>